<proteinExistence type="predicted"/>
<sequence>MRFRPATSNHIHQAVRSAAQELVLTLPDAASIQDVRAADLAAARQAARAGVAVRAYVHTGGAAGPEAETILEHLIKDGVTVRQVTSRVPRMWIVDRAVLAFDEGEPARPGAAIGRDPSFAELLLVALDTDPATHAPEPAPEPDSPDGAVLRHLASGAKDTSAAREMGMALRTYRRSVARLMDQLNARSRFQAGYRAALNEWLRP</sequence>
<dbReference type="InterPro" id="IPR016032">
    <property type="entry name" value="Sig_transdc_resp-reg_C-effctor"/>
</dbReference>
<comment type="caution">
    <text evidence="1">The sequence shown here is derived from an EMBL/GenBank/DDBJ whole genome shotgun (WGS) entry which is preliminary data.</text>
</comment>
<dbReference type="Gene3D" id="1.10.10.10">
    <property type="entry name" value="Winged helix-like DNA-binding domain superfamily/Winged helix DNA-binding domain"/>
    <property type="match status" value="1"/>
</dbReference>
<keyword evidence="2" id="KW-1185">Reference proteome</keyword>
<reference evidence="1" key="1">
    <citation type="submission" date="2021-01" db="EMBL/GenBank/DDBJ databases">
        <title>Whole genome shotgun sequence of Actinoplanes cyaneus NBRC 14990.</title>
        <authorList>
            <person name="Komaki H."/>
            <person name="Tamura T."/>
        </authorList>
    </citation>
    <scope>NUCLEOTIDE SEQUENCE</scope>
    <source>
        <strain evidence="1">NBRC 14990</strain>
    </source>
</reference>
<accession>A0A919M608</accession>
<evidence type="ECO:0000313" key="1">
    <source>
        <dbReference type="EMBL" id="GID71030.1"/>
    </source>
</evidence>
<dbReference type="GO" id="GO:0003677">
    <property type="term" value="F:DNA binding"/>
    <property type="evidence" value="ECO:0007669"/>
    <property type="project" value="InterPro"/>
</dbReference>
<dbReference type="GO" id="GO:0006355">
    <property type="term" value="P:regulation of DNA-templated transcription"/>
    <property type="evidence" value="ECO:0007669"/>
    <property type="project" value="InterPro"/>
</dbReference>
<organism evidence="1 2">
    <name type="scientific">Actinoplanes cyaneus</name>
    <dbReference type="NCBI Taxonomy" id="52696"/>
    <lineage>
        <taxon>Bacteria</taxon>
        <taxon>Bacillati</taxon>
        <taxon>Actinomycetota</taxon>
        <taxon>Actinomycetes</taxon>
        <taxon>Micromonosporales</taxon>
        <taxon>Micromonosporaceae</taxon>
        <taxon>Actinoplanes</taxon>
    </lineage>
</organism>
<dbReference type="InterPro" id="IPR036388">
    <property type="entry name" value="WH-like_DNA-bd_sf"/>
</dbReference>
<gene>
    <name evidence="1" type="ORF">Acy02nite_89110</name>
</gene>
<dbReference type="RefSeq" id="WP_203755640.1">
    <property type="nucleotide sequence ID" value="NZ_BAAAUC010000086.1"/>
</dbReference>
<evidence type="ECO:0000313" key="2">
    <source>
        <dbReference type="Proteomes" id="UP000619479"/>
    </source>
</evidence>
<name>A0A919M608_9ACTN</name>
<dbReference type="EMBL" id="BOMH01000093">
    <property type="protein sequence ID" value="GID71030.1"/>
    <property type="molecule type" value="Genomic_DNA"/>
</dbReference>
<protein>
    <recommendedName>
        <fullName evidence="3">HTH luxR-type domain-containing protein</fullName>
    </recommendedName>
</protein>
<dbReference type="Proteomes" id="UP000619479">
    <property type="component" value="Unassembled WGS sequence"/>
</dbReference>
<dbReference type="AlphaFoldDB" id="A0A919M608"/>
<evidence type="ECO:0008006" key="3">
    <source>
        <dbReference type="Google" id="ProtNLM"/>
    </source>
</evidence>
<dbReference type="SUPFAM" id="SSF46894">
    <property type="entry name" value="C-terminal effector domain of the bipartite response regulators"/>
    <property type="match status" value="1"/>
</dbReference>